<keyword evidence="5" id="KW-1185">Reference proteome</keyword>
<evidence type="ECO:0000256" key="2">
    <source>
        <dbReference type="ARBA" id="ARBA00023002"/>
    </source>
</evidence>
<evidence type="ECO:0000256" key="1">
    <source>
        <dbReference type="ARBA" id="ARBA00006484"/>
    </source>
</evidence>
<dbReference type="PANTHER" id="PTHR43115:SF4">
    <property type="entry name" value="DEHYDROGENASE_REDUCTASE SDR FAMILY MEMBER 11"/>
    <property type="match status" value="1"/>
</dbReference>
<dbReference type="PANTHER" id="PTHR43115">
    <property type="entry name" value="DEHYDROGENASE/REDUCTASE SDR FAMILY MEMBER 11"/>
    <property type="match status" value="1"/>
</dbReference>
<proteinExistence type="inferred from homology"/>
<evidence type="ECO:0000256" key="3">
    <source>
        <dbReference type="RuleBase" id="RU000363"/>
    </source>
</evidence>
<dbReference type="SUPFAM" id="SSF51735">
    <property type="entry name" value="NAD(P)-binding Rossmann-fold domains"/>
    <property type="match status" value="1"/>
</dbReference>
<comment type="similarity">
    <text evidence="1 3">Belongs to the short-chain dehydrogenases/reductases (SDR) family.</text>
</comment>
<sequence>MVLSMERWVGKVAIVTGASAGIGAAIAEELVVAGVKVVGLARRKERIEELSKKLSNKKGRLYSLKCDVTKEQEILKAFQWIDENVGHPQILINNAGIIQKNTLTDGDTAAWKKVFDVNVFGLLIASREIIRILKKNNLPGHIVNINSVGGHYSLNFPGMNVYPASKYAVRCITDYTSKELLYEKVNNIKVTSVSPGATDTEIIDEEMKELAKGIPLMPAEEVADSVLYVLSTPQHVQVDELIIQPLFEGF</sequence>
<dbReference type="Pfam" id="PF00106">
    <property type="entry name" value="adh_short"/>
    <property type="match status" value="1"/>
</dbReference>
<evidence type="ECO:0000313" key="4">
    <source>
        <dbReference type="EMBL" id="KAL1517899.1"/>
    </source>
</evidence>
<evidence type="ECO:0000313" key="5">
    <source>
        <dbReference type="Proteomes" id="UP001566132"/>
    </source>
</evidence>
<evidence type="ECO:0008006" key="6">
    <source>
        <dbReference type="Google" id="ProtNLM"/>
    </source>
</evidence>
<dbReference type="Proteomes" id="UP001566132">
    <property type="component" value="Unassembled WGS sequence"/>
</dbReference>
<comment type="caution">
    <text evidence="4">The sequence shown here is derived from an EMBL/GenBank/DDBJ whole genome shotgun (WGS) entry which is preliminary data.</text>
</comment>
<keyword evidence="2" id="KW-0560">Oxidoreductase</keyword>
<dbReference type="PRINTS" id="PR00081">
    <property type="entry name" value="GDHRDH"/>
</dbReference>
<dbReference type="GO" id="GO:0016616">
    <property type="term" value="F:oxidoreductase activity, acting on the CH-OH group of donors, NAD or NADP as acceptor"/>
    <property type="evidence" value="ECO:0007669"/>
    <property type="project" value="UniProtKB-ARBA"/>
</dbReference>
<reference evidence="4 5" key="1">
    <citation type="submission" date="2024-05" db="EMBL/GenBank/DDBJ databases">
        <title>Genetic variation in Jamaican populations of the coffee berry borer (Hypothenemus hampei).</title>
        <authorList>
            <person name="Errbii M."/>
            <person name="Myrie A."/>
        </authorList>
    </citation>
    <scope>NUCLEOTIDE SEQUENCE [LARGE SCALE GENOMIC DNA]</scope>
    <source>
        <strain evidence="4">JA-Hopewell-2020-01-JO</strain>
        <tissue evidence="4">Whole body</tissue>
    </source>
</reference>
<dbReference type="PRINTS" id="PR00080">
    <property type="entry name" value="SDRFAMILY"/>
</dbReference>
<dbReference type="InterPro" id="IPR036291">
    <property type="entry name" value="NAD(P)-bd_dom_sf"/>
</dbReference>
<organism evidence="4 5">
    <name type="scientific">Hypothenemus hampei</name>
    <name type="common">Coffee berry borer</name>
    <dbReference type="NCBI Taxonomy" id="57062"/>
    <lineage>
        <taxon>Eukaryota</taxon>
        <taxon>Metazoa</taxon>
        <taxon>Ecdysozoa</taxon>
        <taxon>Arthropoda</taxon>
        <taxon>Hexapoda</taxon>
        <taxon>Insecta</taxon>
        <taxon>Pterygota</taxon>
        <taxon>Neoptera</taxon>
        <taxon>Endopterygota</taxon>
        <taxon>Coleoptera</taxon>
        <taxon>Polyphaga</taxon>
        <taxon>Cucujiformia</taxon>
        <taxon>Curculionidae</taxon>
        <taxon>Scolytinae</taxon>
        <taxon>Hypothenemus</taxon>
    </lineage>
</organism>
<dbReference type="InterPro" id="IPR002347">
    <property type="entry name" value="SDR_fam"/>
</dbReference>
<dbReference type="AlphaFoldDB" id="A0ABD1FHM7"/>
<dbReference type="FunFam" id="3.40.50.720:FF:000047">
    <property type="entry name" value="NADP-dependent L-serine/L-allo-threonine dehydrogenase"/>
    <property type="match status" value="1"/>
</dbReference>
<gene>
    <name evidence="4" type="ORF">ABEB36_001602</name>
</gene>
<accession>A0ABD1FHM7</accession>
<dbReference type="Gene3D" id="3.40.50.720">
    <property type="entry name" value="NAD(P)-binding Rossmann-like Domain"/>
    <property type="match status" value="1"/>
</dbReference>
<name>A0ABD1FHM7_HYPHA</name>
<protein>
    <recommendedName>
        <fullName evidence="6">Farnesol dehydrogenase</fullName>
    </recommendedName>
</protein>
<dbReference type="EMBL" id="JBDJPC010000001">
    <property type="protein sequence ID" value="KAL1517899.1"/>
    <property type="molecule type" value="Genomic_DNA"/>
</dbReference>